<protein>
    <recommendedName>
        <fullName evidence="4">Senescence domain-containing protein</fullName>
    </recommendedName>
</protein>
<accession>A0A0D7AKY5</accession>
<evidence type="ECO:0000313" key="3">
    <source>
        <dbReference type="Proteomes" id="UP000054144"/>
    </source>
</evidence>
<proteinExistence type="predicted"/>
<evidence type="ECO:0008006" key="4">
    <source>
        <dbReference type="Google" id="ProtNLM"/>
    </source>
</evidence>
<keyword evidence="1" id="KW-0732">Signal</keyword>
<feature type="chain" id="PRO_5002316396" description="Senescence domain-containing protein" evidence="1">
    <location>
        <begin position="19"/>
        <end position="633"/>
    </location>
</feature>
<reference evidence="2 3" key="1">
    <citation type="journal article" date="2015" name="Fungal Genet. Biol.">
        <title>Evolution of novel wood decay mechanisms in Agaricales revealed by the genome sequences of Fistulina hepatica and Cylindrobasidium torrendii.</title>
        <authorList>
            <person name="Floudas D."/>
            <person name="Held B.W."/>
            <person name="Riley R."/>
            <person name="Nagy L.G."/>
            <person name="Koehler G."/>
            <person name="Ransdell A.S."/>
            <person name="Younus H."/>
            <person name="Chow J."/>
            <person name="Chiniquy J."/>
            <person name="Lipzen A."/>
            <person name="Tritt A."/>
            <person name="Sun H."/>
            <person name="Haridas S."/>
            <person name="LaButti K."/>
            <person name="Ohm R.A."/>
            <person name="Kues U."/>
            <person name="Blanchette R.A."/>
            <person name="Grigoriev I.V."/>
            <person name="Minto R.E."/>
            <person name="Hibbett D.S."/>
        </authorList>
    </citation>
    <scope>NUCLEOTIDE SEQUENCE [LARGE SCALE GENOMIC DNA]</scope>
    <source>
        <strain evidence="2 3">ATCC 64428</strain>
    </source>
</reference>
<dbReference type="AlphaFoldDB" id="A0A0D7AKY5"/>
<evidence type="ECO:0000256" key="1">
    <source>
        <dbReference type="SAM" id="SignalP"/>
    </source>
</evidence>
<feature type="signal peptide" evidence="1">
    <location>
        <begin position="1"/>
        <end position="18"/>
    </location>
</feature>
<keyword evidence="3" id="KW-1185">Reference proteome</keyword>
<organism evidence="2 3">
    <name type="scientific">Fistulina hepatica ATCC 64428</name>
    <dbReference type="NCBI Taxonomy" id="1128425"/>
    <lineage>
        <taxon>Eukaryota</taxon>
        <taxon>Fungi</taxon>
        <taxon>Dikarya</taxon>
        <taxon>Basidiomycota</taxon>
        <taxon>Agaricomycotina</taxon>
        <taxon>Agaricomycetes</taxon>
        <taxon>Agaricomycetidae</taxon>
        <taxon>Agaricales</taxon>
        <taxon>Fistulinaceae</taxon>
        <taxon>Fistulina</taxon>
    </lineage>
</organism>
<gene>
    <name evidence="2" type="ORF">FISHEDRAFT_56603</name>
</gene>
<dbReference type="EMBL" id="KN881650">
    <property type="protein sequence ID" value="KIY51448.1"/>
    <property type="molecule type" value="Genomic_DNA"/>
</dbReference>
<evidence type="ECO:0000313" key="2">
    <source>
        <dbReference type="EMBL" id="KIY51448.1"/>
    </source>
</evidence>
<sequence>MKLVTLLTVYLLPFTALASATMDVHGRSPDIFTIKKRTPPAAAARLVSTVGRAGTRRLLTNVRTTIPRRAPGSAAMPPPAAASKSGFTNGQKAIASMVVGKIAGGIGVAVGATTAQLGHEGAKGELNRRDGRAIFARTVAQRLATTTLRAARSLAQSVRPNVQRLVNVRPPTTSTPLNQGLRQTGQLSTKAKWVIGTGAAGVGEYTGGYLTSREGPLERRVVGAAGARLVASAARTATRTSARTVLRNTMPPKLPVGQQMKNVAKGVGMGATIGAAGFSAGFVESSGQNLLPDYMKQGIQNLRGGSAFPSTVLISTHDYEKSPMQHRAGQDIRPISHVSLAGLASRKLGIKHLLETNRGGHLQGASEIASLERRNVVSAVGGTAIRRSRQHSPRCLSRQTRSNQKAVASMVFAKLASGAGVATGAVVTQLGHESLKDELDRLAEFRSSARRIVQWPAQAPSNWTAWEKSEVDHRYPGAGKYTGGYLTSRDAVLECRIVEQVGRRIFTQAARTVGRGPTQAKTTSPLRLSQAFVSPPPQQSTSLTIGQKAGTLANATGMGTLIATAGFSAGLLELSGHNLGPHMAKDAIKKIREVASKMPETAECIMASNDVDVGHLSPSQAVIFIAYPASRCS</sequence>
<dbReference type="Proteomes" id="UP000054144">
    <property type="component" value="Unassembled WGS sequence"/>
</dbReference>
<name>A0A0D7AKY5_9AGAR</name>